<dbReference type="SUPFAM" id="SSF69819">
    <property type="entry name" value="MTH1598-like"/>
    <property type="match status" value="1"/>
</dbReference>
<dbReference type="GO" id="GO:0006388">
    <property type="term" value="P:tRNA splicing, via endonucleolytic cleavage and ligation"/>
    <property type="evidence" value="ECO:0007669"/>
    <property type="project" value="TreeGrafter"/>
</dbReference>
<keyword evidence="3" id="KW-0479">Metal-binding</keyword>
<keyword evidence="4" id="KW-0106">Calcium</keyword>
<evidence type="ECO:0000256" key="5">
    <source>
        <dbReference type="ARBA" id="ARBA00071898"/>
    </source>
</evidence>
<evidence type="ECO:0000313" key="8">
    <source>
        <dbReference type="EMBL" id="CDL95558.1"/>
    </source>
</evidence>
<organism evidence="8">
    <name type="scientific">Haemonchus contortus</name>
    <name type="common">Barber pole worm</name>
    <dbReference type="NCBI Taxonomy" id="6289"/>
    <lineage>
        <taxon>Eukaryota</taxon>
        <taxon>Metazoa</taxon>
        <taxon>Ecdysozoa</taxon>
        <taxon>Nematoda</taxon>
        <taxon>Chromadorea</taxon>
        <taxon>Rhabditida</taxon>
        <taxon>Rhabditina</taxon>
        <taxon>Rhabditomorpha</taxon>
        <taxon>Strongyloidea</taxon>
        <taxon>Trichostrongylidae</taxon>
        <taxon>Haemonchus</taxon>
    </lineage>
</organism>
<proteinExistence type="inferred from homology"/>
<evidence type="ECO:0000256" key="2">
    <source>
        <dbReference type="ARBA" id="ARBA00022694"/>
    </source>
</evidence>
<dbReference type="PANTHER" id="PTHR12682:SF11">
    <property type="entry name" value="PROTEIN ARCHEASE"/>
    <property type="match status" value="1"/>
</dbReference>
<feature type="region of interest" description="Disordered" evidence="6">
    <location>
        <begin position="1"/>
        <end position="40"/>
    </location>
</feature>
<gene>
    <name evidence="8" type="ORF">HCOI_01511400</name>
</gene>
<name>W6NE40_HAECO</name>
<reference evidence="8" key="2">
    <citation type="submission" date="2013-05" db="EMBL/GenBank/DDBJ databases">
        <title>The genome and transcriptome of Haemonchus contortus: a key model parasite for drug and vaccine discovery.</title>
        <authorList>
            <person name="Laing R."/>
            <person name="Kikuchi T."/>
            <person name="Martinelli A."/>
            <person name="Tsai I.J."/>
            <person name="Beech R.N."/>
            <person name="Redman E."/>
            <person name="Holroyd N."/>
            <person name="Bartley D.J."/>
            <person name="Beasley H."/>
            <person name="Britton C."/>
            <person name="Curran D."/>
            <person name="Devaney E."/>
            <person name="Gilabert A."/>
            <person name="Jackson F."/>
            <person name="Hunt M."/>
            <person name="Johnston S."/>
            <person name="Kryukov I."/>
            <person name="Li K."/>
            <person name="Morrison A.A."/>
            <person name="Reid A.J."/>
            <person name="Sargison N."/>
            <person name="Saunders G."/>
            <person name="Wasmuth J.D."/>
            <person name="Wolstenholme A."/>
            <person name="Berriman M."/>
            <person name="Gilleard J.S."/>
            <person name="Cotton J.A."/>
        </authorList>
    </citation>
    <scope>NUCLEOTIDE SEQUENCE [LARGE SCALE GENOMIC DNA]</scope>
    <source>
        <strain evidence="8">ISE/inbred ISE</strain>
    </source>
</reference>
<accession>W6NE40</accession>
<dbReference type="InterPro" id="IPR002804">
    <property type="entry name" value="Archease"/>
</dbReference>
<comment type="similarity">
    <text evidence="1">Belongs to the archease family.</text>
</comment>
<dbReference type="InterPro" id="IPR023572">
    <property type="entry name" value="Archease_dom"/>
</dbReference>
<dbReference type="FunFam" id="3.55.10.10:FF:000002">
    <property type="entry name" value="Archease, putative"/>
    <property type="match status" value="1"/>
</dbReference>
<dbReference type="EMBL" id="CAVP010059114">
    <property type="protein sequence ID" value="CDL95558.1"/>
    <property type="molecule type" value="Genomic_DNA"/>
</dbReference>
<sequence length="194" mass="21870">MEVNGARTEPNSQSSSPIFHPLKKRARKSHDDDEDMGIEEAPTINMMEGTSDGVSGYRYLEHPADVQVHSWGPDLATALAQAVTATYGYMTDLEYVEEQFSMFYTAKANDLQGLVIAVMEEALCGFQSEPFFIGRRVIIEKLDLESWSAEFQVFGECFDLAKHTQLTDVKAITYSNLQIHQKDDQCDIYVILDI</sequence>
<evidence type="ECO:0000259" key="7">
    <source>
        <dbReference type="Pfam" id="PF01951"/>
    </source>
</evidence>
<dbReference type="Pfam" id="PF01951">
    <property type="entry name" value="Archease"/>
    <property type="match status" value="1"/>
</dbReference>
<dbReference type="GO" id="GO:0072669">
    <property type="term" value="C:tRNA-splicing ligase complex"/>
    <property type="evidence" value="ECO:0007669"/>
    <property type="project" value="TreeGrafter"/>
</dbReference>
<dbReference type="GO" id="GO:0046872">
    <property type="term" value="F:metal ion binding"/>
    <property type="evidence" value="ECO:0007669"/>
    <property type="project" value="UniProtKB-KW"/>
</dbReference>
<dbReference type="PANTHER" id="PTHR12682">
    <property type="entry name" value="ARCHEASE"/>
    <property type="match status" value="1"/>
</dbReference>
<dbReference type="Gene3D" id="3.55.10.10">
    <property type="entry name" value="Archease domain"/>
    <property type="match status" value="1"/>
</dbReference>
<evidence type="ECO:0000256" key="3">
    <source>
        <dbReference type="ARBA" id="ARBA00022723"/>
    </source>
</evidence>
<protein>
    <recommendedName>
        <fullName evidence="5">Protein archease-like</fullName>
    </recommendedName>
</protein>
<dbReference type="InterPro" id="IPR036820">
    <property type="entry name" value="Archease_dom_sf"/>
</dbReference>
<comment type="caution">
    <text evidence="8">The sequence shown here is derived from an EMBL/GenBank/DDBJ whole genome shotgun (WGS) entry which is preliminary data.</text>
</comment>
<reference evidence="8" key="1">
    <citation type="submission" date="2013-03" db="EMBL/GenBank/DDBJ databases">
        <authorList>
            <person name="Aslett M."/>
        </authorList>
    </citation>
    <scope>NUCLEOTIDE SEQUENCE [LARGE SCALE GENOMIC DNA]</scope>
    <source>
        <strain evidence="8">ISE/inbred ISE</strain>
    </source>
</reference>
<dbReference type="AlphaFoldDB" id="W6NE40"/>
<evidence type="ECO:0000256" key="1">
    <source>
        <dbReference type="ARBA" id="ARBA00007963"/>
    </source>
</evidence>
<evidence type="ECO:0000256" key="6">
    <source>
        <dbReference type="SAM" id="MobiDB-lite"/>
    </source>
</evidence>
<feature type="domain" description="Archease" evidence="7">
    <location>
        <begin position="57"/>
        <end position="194"/>
    </location>
</feature>
<evidence type="ECO:0000256" key="4">
    <source>
        <dbReference type="ARBA" id="ARBA00022837"/>
    </source>
</evidence>
<keyword evidence="2" id="KW-0819">tRNA processing</keyword>